<feature type="transmembrane region" description="Helical" evidence="8">
    <location>
        <begin position="12"/>
        <end position="32"/>
    </location>
</feature>
<organism evidence="9 10">
    <name type="scientific">Brachionus plicatilis</name>
    <name type="common">Marine rotifer</name>
    <name type="synonym">Brachionus muelleri</name>
    <dbReference type="NCBI Taxonomy" id="10195"/>
    <lineage>
        <taxon>Eukaryota</taxon>
        <taxon>Metazoa</taxon>
        <taxon>Spiralia</taxon>
        <taxon>Gnathifera</taxon>
        <taxon>Rotifera</taxon>
        <taxon>Eurotatoria</taxon>
        <taxon>Monogononta</taxon>
        <taxon>Pseudotrocha</taxon>
        <taxon>Ploima</taxon>
        <taxon>Brachionidae</taxon>
        <taxon>Brachionus</taxon>
    </lineage>
</organism>
<dbReference type="Proteomes" id="UP000276133">
    <property type="component" value="Unassembled WGS sequence"/>
</dbReference>
<comment type="subcellular location">
    <subcellularLocation>
        <location evidence="1">Mitochondrion outer membrane</location>
    </subcellularLocation>
</comment>
<keyword evidence="10" id="KW-1185">Reference proteome</keyword>
<evidence type="ECO:0000256" key="4">
    <source>
        <dbReference type="ARBA" id="ARBA00022787"/>
    </source>
</evidence>
<keyword evidence="5 8" id="KW-1133">Transmembrane helix</keyword>
<reference evidence="9 10" key="1">
    <citation type="journal article" date="2018" name="Sci. Rep.">
        <title>Genomic signatures of local adaptation to the degree of environmental predictability in rotifers.</title>
        <authorList>
            <person name="Franch-Gras L."/>
            <person name="Hahn C."/>
            <person name="Garcia-Roger E.M."/>
            <person name="Carmona M.J."/>
            <person name="Serra M."/>
            <person name="Gomez A."/>
        </authorList>
    </citation>
    <scope>NUCLEOTIDE SEQUENCE [LARGE SCALE GENOMIC DNA]</scope>
    <source>
        <strain evidence="9">HYR1</strain>
    </source>
</reference>
<sequence>MIIVLSPKKTILITSIGICLVGSFFAALKLYYRVANRKIKEKINRSSSGKLVDNFRRSTRLSETSRNDQNAKNTPLQAQELLELGLNYLDQAIKSWETALDHIESAEYMKSNTLALPNDEHADLVYKLRNLLESANNLTVDCGKKLVKPSQTLQIIQSRLAIKQQLYSEALLKTDPARSYSDRQIKRENSDFVNSPAGSYSRRYGYLSDDDNESFVSADSDVEWLTAEMLENIENKDEKNVLYEMAMSSVVLGKVKYRVSRTELLNCRSEDDFAAKLHVIRLGFDRLLQERSKKQWFTEQGKLMLGVLFQKADRDSTKLFEAYDEMINFVSIENNWRNIKDELATRDVKIMNFYDIALDFILLDAFEDLESPPSAITSVIQNRWLSQSFKKTTLATAVWSVLKAKRRLLKYPDGFISRFYSINEYLVPVLAWGFLGSEEELNRSCTNLKEMIVEYLKCLFDPNRTRYTNLDDLSCDIEMHSRYYLQLLIENI</sequence>
<evidence type="ECO:0000313" key="9">
    <source>
        <dbReference type="EMBL" id="RNA29865.1"/>
    </source>
</evidence>
<dbReference type="InterPro" id="IPR019392">
    <property type="entry name" value="Miga"/>
</dbReference>
<evidence type="ECO:0000256" key="8">
    <source>
        <dbReference type="SAM" id="Phobius"/>
    </source>
</evidence>
<dbReference type="PANTHER" id="PTHR21508:SF5">
    <property type="entry name" value="MITOGUARDIN"/>
    <property type="match status" value="1"/>
</dbReference>
<protein>
    <submittedName>
        <fullName evidence="9">FAM73B isoform X1</fullName>
    </submittedName>
</protein>
<accession>A0A3M7S2M1</accession>
<dbReference type="PANTHER" id="PTHR21508">
    <property type="entry name" value="MITOGUARDIN"/>
    <property type="match status" value="1"/>
</dbReference>
<evidence type="ECO:0000313" key="10">
    <source>
        <dbReference type="Proteomes" id="UP000276133"/>
    </source>
</evidence>
<evidence type="ECO:0000256" key="5">
    <source>
        <dbReference type="ARBA" id="ARBA00022989"/>
    </source>
</evidence>
<dbReference type="OrthoDB" id="8880065at2759"/>
<evidence type="ECO:0000256" key="1">
    <source>
        <dbReference type="ARBA" id="ARBA00004294"/>
    </source>
</evidence>
<evidence type="ECO:0000256" key="6">
    <source>
        <dbReference type="ARBA" id="ARBA00023128"/>
    </source>
</evidence>
<evidence type="ECO:0000256" key="3">
    <source>
        <dbReference type="ARBA" id="ARBA00022692"/>
    </source>
</evidence>
<gene>
    <name evidence="9" type="ORF">BpHYR1_029462</name>
</gene>
<dbReference type="AlphaFoldDB" id="A0A3M7S2M1"/>
<keyword evidence="3 8" id="KW-0812">Transmembrane</keyword>
<evidence type="ECO:0000256" key="7">
    <source>
        <dbReference type="ARBA" id="ARBA00023136"/>
    </source>
</evidence>
<name>A0A3M7S2M1_BRAPC</name>
<dbReference type="GO" id="GO:0005741">
    <property type="term" value="C:mitochondrial outer membrane"/>
    <property type="evidence" value="ECO:0007669"/>
    <property type="project" value="UniProtKB-SubCell"/>
</dbReference>
<dbReference type="Pfam" id="PF10265">
    <property type="entry name" value="Miga"/>
    <property type="match status" value="1"/>
</dbReference>
<comment type="similarity">
    <text evidence="2">Belongs to the mitoguardin family.</text>
</comment>
<comment type="caution">
    <text evidence="9">The sequence shown here is derived from an EMBL/GenBank/DDBJ whole genome shotgun (WGS) entry which is preliminary data.</text>
</comment>
<keyword evidence="7 8" id="KW-0472">Membrane</keyword>
<proteinExistence type="inferred from homology"/>
<keyword evidence="6" id="KW-0496">Mitochondrion</keyword>
<dbReference type="STRING" id="10195.A0A3M7S2M1"/>
<keyword evidence="4" id="KW-1000">Mitochondrion outer membrane</keyword>
<dbReference type="EMBL" id="REGN01002157">
    <property type="protein sequence ID" value="RNA29865.1"/>
    <property type="molecule type" value="Genomic_DNA"/>
</dbReference>
<dbReference type="GO" id="GO:0008053">
    <property type="term" value="P:mitochondrial fusion"/>
    <property type="evidence" value="ECO:0007669"/>
    <property type="project" value="InterPro"/>
</dbReference>
<evidence type="ECO:0000256" key="2">
    <source>
        <dbReference type="ARBA" id="ARBA00008969"/>
    </source>
</evidence>